<name>A0A4R6V7T1_9ACTN</name>
<sequence>MSDGDPESPGGTPRRGTAGGRRGALVGCVAVVVALVGPLAGSAGALSGPVDEPVSAAELDRFAEAHLERVGLPGATIAVTRGDQVVHTGGYGYDSEGNPMRPDTPMRIASLSKSMTALAVMQLVDRGDVELDRPVRDYLAEFEIADPRGDEITVRQLLDQSSGMSDRTFHDASRPHQPGSLTEAVAQMRDAGLAADPGAEWTYHNPNYHVAARLVEVVGGEPFEEYLESRVFEPAGMRDTWSLGAADSSDQAPALGHIRAYGVNIAVTEPDGFSTGSGGVVSTAEDMARWLILQGDGGRLPDGTPLVSAEAVEEMHTPSAPNGRYALGWMRRAPEDSGGSTQVWHGGVVSTYSSYQVLVPETGYGIVVLFNSGITLNENDTGQMLEGLIALTEGRTPPSEGSVLWKVDAVFGALTLLVAALGVRGVLRARVWASRRAGRPWWATASRMLPHLVPPAVLLSANAAATFIMGGRDGTWLQRFYGIPAELIFLAVGALVSLAVLAARGVALSRVGRRPQPLP</sequence>
<keyword evidence="2" id="KW-1133">Transmembrane helix</keyword>
<dbReference type="Pfam" id="PF00144">
    <property type="entry name" value="Beta-lactamase"/>
    <property type="match status" value="1"/>
</dbReference>
<gene>
    <name evidence="4" type="ORF">EV190_101501</name>
</gene>
<feature type="transmembrane region" description="Helical" evidence="2">
    <location>
        <begin position="403"/>
        <end position="427"/>
    </location>
</feature>
<evidence type="ECO:0000256" key="1">
    <source>
        <dbReference type="SAM" id="MobiDB-lite"/>
    </source>
</evidence>
<evidence type="ECO:0000313" key="5">
    <source>
        <dbReference type="Proteomes" id="UP000295281"/>
    </source>
</evidence>
<evidence type="ECO:0000259" key="3">
    <source>
        <dbReference type="Pfam" id="PF00144"/>
    </source>
</evidence>
<feature type="transmembrane region" description="Helical" evidence="2">
    <location>
        <begin position="448"/>
        <end position="468"/>
    </location>
</feature>
<dbReference type="SUPFAM" id="SSF56601">
    <property type="entry name" value="beta-lactamase/transpeptidase-like"/>
    <property type="match status" value="1"/>
</dbReference>
<dbReference type="InterPro" id="IPR012338">
    <property type="entry name" value="Beta-lactam/transpept-like"/>
</dbReference>
<accession>A0A4R6V7T1</accession>
<protein>
    <submittedName>
        <fullName evidence="4">CubicO group peptidase (Beta-lactamase class C family)</fullName>
    </submittedName>
</protein>
<comment type="caution">
    <text evidence="4">The sequence shown here is derived from an EMBL/GenBank/DDBJ whole genome shotgun (WGS) entry which is preliminary data.</text>
</comment>
<dbReference type="PANTHER" id="PTHR46825:SF9">
    <property type="entry name" value="BETA-LACTAMASE-RELATED DOMAIN-CONTAINING PROTEIN"/>
    <property type="match status" value="1"/>
</dbReference>
<dbReference type="Proteomes" id="UP000295281">
    <property type="component" value="Unassembled WGS sequence"/>
</dbReference>
<proteinExistence type="predicted"/>
<keyword evidence="5" id="KW-1185">Reference proteome</keyword>
<dbReference type="InterPro" id="IPR050491">
    <property type="entry name" value="AmpC-like"/>
</dbReference>
<keyword evidence="2" id="KW-0472">Membrane</keyword>
<dbReference type="OrthoDB" id="3174977at2"/>
<organism evidence="4 5">
    <name type="scientific">Actinorugispora endophytica</name>
    <dbReference type="NCBI Taxonomy" id="1605990"/>
    <lineage>
        <taxon>Bacteria</taxon>
        <taxon>Bacillati</taxon>
        <taxon>Actinomycetota</taxon>
        <taxon>Actinomycetes</taxon>
        <taxon>Streptosporangiales</taxon>
        <taxon>Nocardiopsidaceae</taxon>
        <taxon>Actinorugispora</taxon>
    </lineage>
</organism>
<dbReference type="InterPro" id="IPR001466">
    <property type="entry name" value="Beta-lactam-related"/>
</dbReference>
<dbReference type="AlphaFoldDB" id="A0A4R6V7T1"/>
<dbReference type="Gene3D" id="3.40.710.10">
    <property type="entry name" value="DD-peptidase/beta-lactamase superfamily"/>
    <property type="match status" value="1"/>
</dbReference>
<evidence type="ECO:0000256" key="2">
    <source>
        <dbReference type="SAM" id="Phobius"/>
    </source>
</evidence>
<feature type="region of interest" description="Disordered" evidence="1">
    <location>
        <begin position="1"/>
        <end position="21"/>
    </location>
</feature>
<feature type="transmembrane region" description="Helical" evidence="2">
    <location>
        <begin position="488"/>
        <end position="507"/>
    </location>
</feature>
<feature type="domain" description="Beta-lactamase-related" evidence="3">
    <location>
        <begin position="59"/>
        <end position="375"/>
    </location>
</feature>
<evidence type="ECO:0000313" key="4">
    <source>
        <dbReference type="EMBL" id="TDQ55176.1"/>
    </source>
</evidence>
<dbReference type="RefSeq" id="WP_133739736.1">
    <property type="nucleotide sequence ID" value="NZ_SNYN01000001.1"/>
</dbReference>
<reference evidence="4 5" key="1">
    <citation type="submission" date="2019-03" db="EMBL/GenBank/DDBJ databases">
        <title>Genomic Encyclopedia of Type Strains, Phase IV (KMG-IV): sequencing the most valuable type-strain genomes for metagenomic binning, comparative biology and taxonomic classification.</title>
        <authorList>
            <person name="Goeker M."/>
        </authorList>
    </citation>
    <scope>NUCLEOTIDE SEQUENCE [LARGE SCALE GENOMIC DNA]</scope>
    <source>
        <strain evidence="4 5">DSM 46770</strain>
    </source>
</reference>
<dbReference type="EMBL" id="SNYN01000001">
    <property type="protein sequence ID" value="TDQ55176.1"/>
    <property type="molecule type" value="Genomic_DNA"/>
</dbReference>
<dbReference type="PANTHER" id="PTHR46825">
    <property type="entry name" value="D-ALANYL-D-ALANINE-CARBOXYPEPTIDASE/ENDOPEPTIDASE AMPH"/>
    <property type="match status" value="1"/>
</dbReference>
<keyword evidence="2" id="KW-0812">Transmembrane</keyword>